<proteinExistence type="predicted"/>
<dbReference type="GeneID" id="56481097"/>
<dbReference type="GO" id="GO:0046872">
    <property type="term" value="F:metal ion binding"/>
    <property type="evidence" value="ECO:0007669"/>
    <property type="project" value="UniProtKB-KW"/>
</dbReference>
<dbReference type="CDD" id="cd07724">
    <property type="entry name" value="POD-like_MBL-fold"/>
    <property type="match status" value="1"/>
</dbReference>
<protein>
    <submittedName>
        <fullName evidence="3">Metallo-beta-lactamase superfamily protein</fullName>
    </submittedName>
</protein>
<dbReference type="AlphaFoldDB" id="A0A0C6P9R4"/>
<dbReference type="Pfam" id="PF00753">
    <property type="entry name" value="Lactamase_B"/>
    <property type="match status" value="1"/>
</dbReference>
<keyword evidence="1" id="KW-0479">Metal-binding</keyword>
<dbReference type="GO" id="GO:0006749">
    <property type="term" value="P:glutathione metabolic process"/>
    <property type="evidence" value="ECO:0007669"/>
    <property type="project" value="InterPro"/>
</dbReference>
<dbReference type="PANTHER" id="PTHR43084">
    <property type="entry name" value="PERSULFIDE DIOXYGENASE ETHE1"/>
    <property type="match status" value="1"/>
</dbReference>
<feature type="domain" description="Metallo-beta-lactamase" evidence="2">
    <location>
        <begin position="14"/>
        <end position="207"/>
    </location>
</feature>
<dbReference type="KEGG" id="bbh:BN112_3194"/>
<dbReference type="PANTHER" id="PTHR43084:SF1">
    <property type="entry name" value="PERSULFIDE DIOXYGENASE ETHE1, MITOCHONDRIAL"/>
    <property type="match status" value="1"/>
</dbReference>
<dbReference type="InterPro" id="IPR036866">
    <property type="entry name" value="RibonucZ/Hydroxyglut_hydro"/>
</dbReference>
<evidence type="ECO:0000313" key="4">
    <source>
        <dbReference type="Proteomes" id="UP000007564"/>
    </source>
</evidence>
<dbReference type="Gene3D" id="3.60.15.10">
    <property type="entry name" value="Ribonuclease Z/Hydroxyacylglutathione hydrolase-like"/>
    <property type="match status" value="1"/>
</dbReference>
<evidence type="ECO:0000313" key="3">
    <source>
        <dbReference type="EMBL" id="CCJ55111.1"/>
    </source>
</evidence>
<accession>A0A0C6P9R4</accession>
<dbReference type="GO" id="GO:0070813">
    <property type="term" value="P:hydrogen sulfide metabolic process"/>
    <property type="evidence" value="ECO:0007669"/>
    <property type="project" value="TreeGrafter"/>
</dbReference>
<name>A0A0C6P9R4_BORBO</name>
<dbReference type="HOGENOM" id="CLU_030571_6_1_4"/>
<evidence type="ECO:0000256" key="1">
    <source>
        <dbReference type="ARBA" id="ARBA00022723"/>
    </source>
</evidence>
<evidence type="ECO:0000259" key="2">
    <source>
        <dbReference type="SMART" id="SM00849"/>
    </source>
</evidence>
<dbReference type="GO" id="GO:0050313">
    <property type="term" value="F:sulfur dioxygenase activity"/>
    <property type="evidence" value="ECO:0007669"/>
    <property type="project" value="InterPro"/>
</dbReference>
<dbReference type="SMART" id="SM00849">
    <property type="entry name" value="Lactamase_B"/>
    <property type="match status" value="1"/>
</dbReference>
<dbReference type="InterPro" id="IPR001279">
    <property type="entry name" value="Metallo-B-lactamas"/>
</dbReference>
<dbReference type="InterPro" id="IPR051682">
    <property type="entry name" value="Mito_Persulfide_Diox"/>
</dbReference>
<gene>
    <name evidence="3" type="ORF">BN112_3194</name>
</gene>
<organism evidence="3 4">
    <name type="scientific">Bordetella bronchiseptica 253</name>
    <dbReference type="NCBI Taxonomy" id="568707"/>
    <lineage>
        <taxon>Bacteria</taxon>
        <taxon>Pseudomonadati</taxon>
        <taxon>Pseudomonadota</taxon>
        <taxon>Betaproteobacteria</taxon>
        <taxon>Burkholderiales</taxon>
        <taxon>Alcaligenaceae</taxon>
        <taxon>Bordetella</taxon>
    </lineage>
</organism>
<reference evidence="3 4" key="1">
    <citation type="journal article" date="2012" name="BMC Genomics">
        <title>Comparative genomics of the classical Bordetella subspecies: the evolution and exchange of virulence-associated diversity amongst closely related pathogens.</title>
        <authorList>
            <person name="Park J."/>
            <person name="Zhang Y."/>
            <person name="Buboltz A.M."/>
            <person name="Zhang X."/>
            <person name="Schuster S.C."/>
            <person name="Ahuja U."/>
            <person name="Liu M."/>
            <person name="Miller J.F."/>
            <person name="Sebaihia M."/>
            <person name="Bentley S.D."/>
            <person name="Parkhill J."/>
            <person name="Harvill E.T."/>
        </authorList>
    </citation>
    <scope>NUCLEOTIDE SEQUENCE [LARGE SCALE GENOMIC DNA]</scope>
    <source>
        <strain evidence="3 4">253</strain>
    </source>
</reference>
<dbReference type="SUPFAM" id="SSF56281">
    <property type="entry name" value="Metallo-hydrolase/oxidoreductase"/>
    <property type="match status" value="1"/>
</dbReference>
<dbReference type="EMBL" id="HE965806">
    <property type="protein sequence ID" value="CCJ55111.1"/>
    <property type="molecule type" value="Genomic_DNA"/>
</dbReference>
<dbReference type="Proteomes" id="UP000007564">
    <property type="component" value="Chromosome"/>
</dbReference>
<dbReference type="InterPro" id="IPR044528">
    <property type="entry name" value="POD-like_MBL-fold"/>
</dbReference>
<sequence>MSAHIQPFFDPATATFSYVLYEAPGGACAVIDPVLDFDPKSGRTTTASADRIADFVRQYALRTQWLLETHAHADHLSAAAYLQRQLGGVIGIGGHIRDVQAVFSKLYNLDGFACDGSQFGHLFEPDETFAIGALRVRALHVPGHTPADLAYLIDDGDSLSAFVGDTLFMPDVGTARCDFPGGDARTLYHSIRTLLALPPDTRLYMCHDYPPAGRAAAWQTTVAAQRAGNIHVRDGISESEFVAMRTARDATLDMPTLILPALQVNIRAGELPAPEANGTRYLRIPLDAL</sequence>
<dbReference type="RefSeq" id="WP_003807247.1">
    <property type="nucleotide sequence ID" value="NC_019382.1"/>
</dbReference>
<dbReference type="OrthoDB" id="9784009at2"/>